<feature type="transmembrane region" description="Helical" evidence="2">
    <location>
        <begin position="426"/>
        <end position="444"/>
    </location>
</feature>
<dbReference type="Pfam" id="PF13414">
    <property type="entry name" value="TPR_11"/>
    <property type="match status" value="1"/>
</dbReference>
<feature type="repeat" description="TPR" evidence="1">
    <location>
        <begin position="696"/>
        <end position="729"/>
    </location>
</feature>
<dbReference type="EMBL" id="SRSC01000001">
    <property type="protein sequence ID" value="TGU74136.1"/>
    <property type="molecule type" value="Genomic_DNA"/>
</dbReference>
<keyword evidence="2" id="KW-1133">Transmembrane helix</keyword>
<keyword evidence="2" id="KW-0472">Membrane</keyword>
<keyword evidence="2" id="KW-0812">Transmembrane</keyword>
<feature type="transmembrane region" description="Helical" evidence="2">
    <location>
        <begin position="222"/>
        <end position="241"/>
    </location>
</feature>
<dbReference type="InterPro" id="IPR019734">
    <property type="entry name" value="TPR_rpt"/>
</dbReference>
<proteinExistence type="predicted"/>
<feature type="repeat" description="TPR" evidence="1">
    <location>
        <begin position="628"/>
        <end position="661"/>
    </location>
</feature>
<feature type="repeat" description="TPR" evidence="1">
    <location>
        <begin position="492"/>
        <end position="525"/>
    </location>
</feature>
<feature type="transmembrane region" description="Helical" evidence="2">
    <location>
        <begin position="162"/>
        <end position="181"/>
    </location>
</feature>
<dbReference type="GO" id="GO:0000030">
    <property type="term" value="F:mannosyltransferase activity"/>
    <property type="evidence" value="ECO:0007669"/>
    <property type="project" value="TreeGrafter"/>
</dbReference>
<evidence type="ECO:0000313" key="4">
    <source>
        <dbReference type="Proteomes" id="UP000306416"/>
    </source>
</evidence>
<feature type="transmembrane region" description="Helical" evidence="2">
    <location>
        <begin position="396"/>
        <end position="414"/>
    </location>
</feature>
<accession>A0A4S1CLM4</accession>
<dbReference type="Proteomes" id="UP000306416">
    <property type="component" value="Unassembled WGS sequence"/>
</dbReference>
<dbReference type="GO" id="GO:0035269">
    <property type="term" value="P:protein O-linked glycosylation via mannose"/>
    <property type="evidence" value="ECO:0007669"/>
    <property type="project" value="TreeGrafter"/>
</dbReference>
<feature type="transmembrane region" description="Helical" evidence="2">
    <location>
        <begin position="451"/>
        <end position="468"/>
    </location>
</feature>
<evidence type="ECO:0000256" key="1">
    <source>
        <dbReference type="PROSITE-ProRule" id="PRU00339"/>
    </source>
</evidence>
<dbReference type="Gene3D" id="1.25.40.10">
    <property type="entry name" value="Tetratricopeptide repeat domain"/>
    <property type="match status" value="4"/>
</dbReference>
<dbReference type="SUPFAM" id="SSF48452">
    <property type="entry name" value="TPR-like"/>
    <property type="match status" value="1"/>
</dbReference>
<feature type="transmembrane region" description="Helical" evidence="2">
    <location>
        <begin position="271"/>
        <end position="291"/>
    </location>
</feature>
<evidence type="ECO:0000313" key="3">
    <source>
        <dbReference type="EMBL" id="TGU74136.1"/>
    </source>
</evidence>
<feature type="transmembrane region" description="Helical" evidence="2">
    <location>
        <begin position="356"/>
        <end position="375"/>
    </location>
</feature>
<protein>
    <submittedName>
        <fullName evidence="3">Tetratricopeptide repeat protein</fullName>
    </submittedName>
</protein>
<dbReference type="Pfam" id="PF13432">
    <property type="entry name" value="TPR_16"/>
    <property type="match status" value="2"/>
</dbReference>
<feature type="transmembrane region" description="Helical" evidence="2">
    <location>
        <begin position="131"/>
        <end position="150"/>
    </location>
</feature>
<organism evidence="3 4">
    <name type="scientific">Geomonas terrae</name>
    <dbReference type="NCBI Taxonomy" id="2562681"/>
    <lineage>
        <taxon>Bacteria</taxon>
        <taxon>Pseudomonadati</taxon>
        <taxon>Thermodesulfobacteriota</taxon>
        <taxon>Desulfuromonadia</taxon>
        <taxon>Geobacterales</taxon>
        <taxon>Geobacteraceae</taxon>
        <taxon>Geomonas</taxon>
    </lineage>
</organism>
<dbReference type="PANTHER" id="PTHR44216">
    <property type="entry name" value="PROTEIN O-MANNOSYL-TRANSFERASE TMTC2"/>
    <property type="match status" value="1"/>
</dbReference>
<evidence type="ECO:0000256" key="2">
    <source>
        <dbReference type="SAM" id="Phobius"/>
    </source>
</evidence>
<gene>
    <name evidence="3" type="ORF">E4633_01315</name>
</gene>
<dbReference type="InterPro" id="IPR052384">
    <property type="entry name" value="TMTC_O-mannosyltransferase"/>
</dbReference>
<feature type="repeat" description="TPR" evidence="1">
    <location>
        <begin position="662"/>
        <end position="695"/>
    </location>
</feature>
<dbReference type="PROSITE" id="PS50005">
    <property type="entry name" value="TPR"/>
    <property type="match status" value="5"/>
</dbReference>
<dbReference type="PROSITE" id="PS50293">
    <property type="entry name" value="TPR_REGION"/>
    <property type="match status" value="1"/>
</dbReference>
<dbReference type="InterPro" id="IPR011990">
    <property type="entry name" value="TPR-like_helical_dom_sf"/>
</dbReference>
<feature type="transmembrane region" description="Helical" evidence="2">
    <location>
        <begin position="247"/>
        <end position="264"/>
    </location>
</feature>
<name>A0A4S1CLM4_9BACT</name>
<reference evidence="3 4" key="1">
    <citation type="submission" date="2019-04" db="EMBL/GenBank/DDBJ databases">
        <title>Geobacter oryzae sp. nov., ferric-reducing bacteria isolated from paddy soil.</title>
        <authorList>
            <person name="Xu Z."/>
            <person name="Masuda Y."/>
            <person name="Itoh H."/>
            <person name="Senoo K."/>
        </authorList>
    </citation>
    <scope>NUCLEOTIDE SEQUENCE [LARGE SCALE GENOMIC DNA]</scope>
    <source>
        <strain evidence="3 4">Red111</strain>
    </source>
</reference>
<feature type="transmembrane region" description="Helical" evidence="2">
    <location>
        <begin position="187"/>
        <end position="210"/>
    </location>
</feature>
<comment type="caution">
    <text evidence="3">The sequence shown here is derived from an EMBL/GenBank/DDBJ whole genome shotgun (WGS) entry which is preliminary data.</text>
</comment>
<feature type="repeat" description="TPR" evidence="1">
    <location>
        <begin position="526"/>
        <end position="559"/>
    </location>
</feature>
<dbReference type="AlphaFoldDB" id="A0A4S1CLM4"/>
<feature type="transmembrane region" description="Helical" evidence="2">
    <location>
        <begin position="57"/>
        <end position="78"/>
    </location>
</feature>
<keyword evidence="1" id="KW-0802">TPR repeat</keyword>
<dbReference type="SMART" id="SM00028">
    <property type="entry name" value="TPR"/>
    <property type="match status" value="7"/>
</dbReference>
<dbReference type="PANTHER" id="PTHR44216:SF3">
    <property type="entry name" value="PROTEIN O-MANNOSYL-TRANSFERASE TMTC2"/>
    <property type="match status" value="1"/>
</dbReference>
<sequence length="785" mass="86331">MPGTLIRSGEKIVWSVREMVGLRAKRDGMKRSSVLKEENITSASASQGLAQSRLGHLLLLALMACLAYANTFHGPFVFDDESSIVNNPVVKDLDKFLSGAGYAYNPRRFFGYLSFALNYAFGGLDTTGYHAVNLVVHILNGWAVYFLAFITLRTPFFAKRRIAPFFALWFPFLSALLFLVHPVQTQAVTYIVQRLASLATLFYLSALICYGRARLLWEDRPGLRVGTVAFSVTAILFAVLAMRTKEIAVTLPLVALAYEVSFFGTLSRKKIMSLAAVMLPLLAVVPIGMLGSGKPLGEILSDVSEMTRQSQVITRGDYLLTQFRVIVTYLRLLVLPVRQNLDYDYPVRHSLLAPDVFLSLLLLCALIAGAVWLYVLPIRREVSAADSSALPWSRPAAFGILWFFITLSVESSVIPISDVIFEHRLYLPSVGAFFTIASLLPLLLPKASSRWCVAGTAVVSVALTVATLQRNVVWGDAVSLWSDAVAKSPGKFRPHNNLGNAFNAQGKYDEALEQYQAAIKARPDFAELHNNIGTAFLKKGMLGQAEAAYREALRLDPAYIDATLNLGFVFEQKGDVEGASVLYRKVLESNHDHAAAHNNLGVTLVKRGALEQGAAEFQASIGCNPDYFDAYINLGETYLKLGREAEANQQFRAVLNRNPGNARAHYNLGVLADLGENADEAIRCYQRALDLRPDYAEAAGNLGIDYGMKGMLDQAIDSFTLAVRINRYDADYHYNLAEAYAMKGWMDKAREEKGIAQKLEAGGVRLVAKAGFPAGKSSPSRAVTR</sequence>
<keyword evidence="4" id="KW-1185">Reference proteome</keyword>